<proteinExistence type="predicted"/>
<protein>
    <recommendedName>
        <fullName evidence="3">Tfp pilus assembly protein PilX</fullName>
    </recommendedName>
</protein>
<dbReference type="OrthoDB" id="5652060at2"/>
<organism evidence="1 2">
    <name type="scientific">Legionella drozanskii LLAP-1</name>
    <dbReference type="NCBI Taxonomy" id="1212489"/>
    <lineage>
        <taxon>Bacteria</taxon>
        <taxon>Pseudomonadati</taxon>
        <taxon>Pseudomonadota</taxon>
        <taxon>Gammaproteobacteria</taxon>
        <taxon>Legionellales</taxon>
        <taxon>Legionellaceae</taxon>
        <taxon>Legionella</taxon>
    </lineage>
</organism>
<dbReference type="RefSeq" id="WP_058495725.1">
    <property type="nucleotide sequence ID" value="NZ_CAAAIU010000002.1"/>
</dbReference>
<accession>A0A0W0SWR2</accession>
<evidence type="ECO:0008006" key="3">
    <source>
        <dbReference type="Google" id="ProtNLM"/>
    </source>
</evidence>
<gene>
    <name evidence="1" type="ORF">Ldro_1429</name>
</gene>
<name>A0A0W0SWR2_9GAMM</name>
<dbReference type="EMBL" id="LNXY01000020">
    <property type="protein sequence ID" value="KTC87810.1"/>
    <property type="molecule type" value="Genomic_DNA"/>
</dbReference>
<dbReference type="Proteomes" id="UP000054736">
    <property type="component" value="Unassembled WGS sequence"/>
</dbReference>
<evidence type="ECO:0000313" key="2">
    <source>
        <dbReference type="Proteomes" id="UP000054736"/>
    </source>
</evidence>
<keyword evidence="2" id="KW-1185">Reference proteome</keyword>
<evidence type="ECO:0000313" key="1">
    <source>
        <dbReference type="EMBL" id="KTC87810.1"/>
    </source>
</evidence>
<reference evidence="1 2" key="1">
    <citation type="submission" date="2015-11" db="EMBL/GenBank/DDBJ databases">
        <title>Genomic analysis of 38 Legionella species identifies large and diverse effector repertoires.</title>
        <authorList>
            <person name="Burstein D."/>
            <person name="Amaro F."/>
            <person name="Zusman T."/>
            <person name="Lifshitz Z."/>
            <person name="Cohen O."/>
            <person name="Gilbert J.A."/>
            <person name="Pupko T."/>
            <person name="Shuman H.A."/>
            <person name="Segal G."/>
        </authorList>
    </citation>
    <scope>NUCLEOTIDE SEQUENCE [LARGE SCALE GENOMIC DNA]</scope>
    <source>
        <strain evidence="1 2">ATCC 700990</strain>
    </source>
</reference>
<dbReference type="STRING" id="1212489.Ldro_1429"/>
<comment type="caution">
    <text evidence="1">The sequence shown here is derived from an EMBL/GenBank/DDBJ whole genome shotgun (WGS) entry which is preliminary data.</text>
</comment>
<dbReference type="PATRIC" id="fig|1212489.4.peg.1511"/>
<dbReference type="AlphaFoldDB" id="A0A0W0SWR2"/>
<sequence length="171" mass="19643">MKSQQAGIVLITTILLIAVLSLLVLSQMQLVFLDYKALNQLTEQHESFLQLETVAGKLISTLDWSRSERCALPSSDPNEVLQLLKNKRGCVLIHKKHEFYYLMENLGVFPCLQRNVNEINYSTQHQRISILSTTDSTVLQLRIAKLAKLERCNQNEIRLSKLGLLSWRYLT</sequence>